<comment type="caution">
    <text evidence="2">The sequence shown here is derived from an EMBL/GenBank/DDBJ whole genome shotgun (WGS) entry which is preliminary data.</text>
</comment>
<evidence type="ECO:0000313" key="2">
    <source>
        <dbReference type="EMBL" id="MBH8562652.1"/>
    </source>
</evidence>
<evidence type="ECO:0000313" key="3">
    <source>
        <dbReference type="Proteomes" id="UP000632766"/>
    </source>
</evidence>
<feature type="compositionally biased region" description="Basic and acidic residues" evidence="1">
    <location>
        <begin position="33"/>
        <end position="44"/>
    </location>
</feature>
<keyword evidence="3" id="KW-1185">Reference proteome</keyword>
<dbReference type="AlphaFoldDB" id="A0A8J7HSE7"/>
<protein>
    <submittedName>
        <fullName evidence="2">Bromodomain-containing protein</fullName>
    </submittedName>
</protein>
<proteinExistence type="predicted"/>
<sequence>MNFKYKWKNGSVPSRDQAAREKYLLDADQFDNENDRNQAEEQARKRLGVPTRIPDDDLSILPHAAQQESGLDADEL</sequence>
<name>A0A8J7HSE7_9NOST</name>
<dbReference type="EMBL" id="JAECZC010000014">
    <property type="protein sequence ID" value="MBH8562652.1"/>
    <property type="molecule type" value="Genomic_DNA"/>
</dbReference>
<dbReference type="Proteomes" id="UP000632766">
    <property type="component" value="Unassembled WGS sequence"/>
</dbReference>
<accession>A0A8J7HSE7</accession>
<feature type="region of interest" description="Disordered" evidence="1">
    <location>
        <begin position="26"/>
        <end position="76"/>
    </location>
</feature>
<organism evidence="2 3">
    <name type="scientific">Amazonocrinis nigriterrae CENA67</name>
    <dbReference type="NCBI Taxonomy" id="2794033"/>
    <lineage>
        <taxon>Bacteria</taxon>
        <taxon>Bacillati</taxon>
        <taxon>Cyanobacteriota</taxon>
        <taxon>Cyanophyceae</taxon>
        <taxon>Nostocales</taxon>
        <taxon>Nostocaceae</taxon>
        <taxon>Amazonocrinis</taxon>
        <taxon>Amazonocrinis nigriterrae</taxon>
    </lineage>
</organism>
<dbReference type="RefSeq" id="WP_198124556.1">
    <property type="nucleotide sequence ID" value="NZ_JAECZC010000014.1"/>
</dbReference>
<evidence type="ECO:0000256" key="1">
    <source>
        <dbReference type="SAM" id="MobiDB-lite"/>
    </source>
</evidence>
<reference evidence="2 3" key="1">
    <citation type="journal article" date="2021" name="Int. J. Syst. Evol. Microbiol.">
        <title>Amazonocrinis nigriterrae gen. nov., sp. nov., Atlanticothrix silvestris gen. nov., sp. nov. and Dendronalium phyllosphericum gen. nov., sp. nov., nostocacean cyanobacteria from Brazilian environments.</title>
        <authorList>
            <person name="Alvarenga D.O."/>
            <person name="Andreote A.P.D."/>
            <person name="Branco L.H.Z."/>
            <person name="Delbaje E."/>
            <person name="Cruz R.B."/>
            <person name="Varani A.M."/>
            <person name="Fiore M.F."/>
        </authorList>
    </citation>
    <scope>NUCLEOTIDE SEQUENCE [LARGE SCALE GENOMIC DNA]</scope>
    <source>
        <strain evidence="2 3">CENA67</strain>
    </source>
</reference>
<gene>
    <name evidence="2" type="ORF">I8748_10760</name>
</gene>